<dbReference type="CDD" id="cd12797">
    <property type="entry name" value="M23_peptidase"/>
    <property type="match status" value="1"/>
</dbReference>
<evidence type="ECO:0000256" key="7">
    <source>
        <dbReference type="SAM" id="Coils"/>
    </source>
</evidence>
<accession>A0A7W8ANQ2</accession>
<dbReference type="InterPro" id="IPR050570">
    <property type="entry name" value="Cell_wall_metabolism_enzyme"/>
</dbReference>
<evidence type="ECO:0000256" key="1">
    <source>
        <dbReference type="ARBA" id="ARBA00001947"/>
    </source>
</evidence>
<dbReference type="PANTHER" id="PTHR21666">
    <property type="entry name" value="PEPTIDASE-RELATED"/>
    <property type="match status" value="1"/>
</dbReference>
<dbReference type="EMBL" id="JACHIL010000006">
    <property type="protein sequence ID" value="MBB5092576.1"/>
    <property type="molecule type" value="Genomic_DNA"/>
</dbReference>
<dbReference type="Proteomes" id="UP000531231">
    <property type="component" value="Unassembled WGS sequence"/>
</dbReference>
<gene>
    <name evidence="10" type="ORF">HNQ68_003133</name>
</gene>
<dbReference type="InterPro" id="IPR011055">
    <property type="entry name" value="Dup_hybrid_motif"/>
</dbReference>
<feature type="coiled-coil region" evidence="7">
    <location>
        <begin position="177"/>
        <end position="271"/>
    </location>
</feature>
<dbReference type="SUPFAM" id="SSF51261">
    <property type="entry name" value="Duplicated hybrid motif"/>
    <property type="match status" value="1"/>
</dbReference>
<evidence type="ECO:0000256" key="5">
    <source>
        <dbReference type="ARBA" id="ARBA00022833"/>
    </source>
</evidence>
<evidence type="ECO:0000256" key="6">
    <source>
        <dbReference type="ARBA" id="ARBA00023049"/>
    </source>
</evidence>
<feature type="chain" id="PRO_5030575988" evidence="8">
    <location>
        <begin position="28"/>
        <end position="444"/>
    </location>
</feature>
<evidence type="ECO:0000259" key="9">
    <source>
        <dbReference type="Pfam" id="PF01551"/>
    </source>
</evidence>
<dbReference type="GO" id="GO:0006508">
    <property type="term" value="P:proteolysis"/>
    <property type="evidence" value="ECO:0007669"/>
    <property type="project" value="UniProtKB-KW"/>
</dbReference>
<evidence type="ECO:0000313" key="11">
    <source>
        <dbReference type="Proteomes" id="UP000531231"/>
    </source>
</evidence>
<sequence>MSRICAGQARCVFSAGLLLLLPVPALAQEAAPSAPPPVPLEEQHQKVSGSLDAINSEIALSKEKLQQLETSVSELKKDQATITAALIQSAKTDKKLSEDIEAAGQKLTALSEQEDGIRLSLRSRRKVLAEVLAALQRMGLNPPPAILVRPDDALSSVRSAVLLGAVVPEMRAQTLELMADLKEMQRLQASIKDEQERLIASRTAQLEERQKQELLLEEKQKLYSQSEEELQTERAHAAELAKKATSLKDLIASLQERMDKVRTAADAARDAEQQRLADGQERAAQSGENSLVSRANFASLRGQLVLPASGKIVQKFGQKDDFGRPRAGEMLQTPQNATITSPSDGVVLYAGPFRSYGQLLILDVGSGYHIVMAGLSRINVAQGRFVLAGEPVGTMGDKLLTSVASLGSGNSSPMLYIEFRKDGKSVDPTPWWTDRHSGRTQDDT</sequence>
<dbReference type="AlphaFoldDB" id="A0A7W8ANQ2"/>
<dbReference type="Gene3D" id="2.70.70.10">
    <property type="entry name" value="Glucose Permease (Domain IIA)"/>
    <property type="match status" value="1"/>
</dbReference>
<evidence type="ECO:0000256" key="8">
    <source>
        <dbReference type="SAM" id="SignalP"/>
    </source>
</evidence>
<keyword evidence="5" id="KW-0862">Zinc</keyword>
<name>A0A7W8ANQ2_9HYPH</name>
<keyword evidence="6" id="KW-0482">Metalloprotease</keyword>
<comment type="cofactor">
    <cofactor evidence="1">
        <name>Zn(2+)</name>
        <dbReference type="ChEBI" id="CHEBI:29105"/>
    </cofactor>
</comment>
<feature type="coiled-coil region" evidence="7">
    <location>
        <begin position="51"/>
        <end position="78"/>
    </location>
</feature>
<reference evidence="10 11" key="1">
    <citation type="submission" date="2020-08" db="EMBL/GenBank/DDBJ databases">
        <title>Genomic Encyclopedia of Type Strains, Phase IV (KMG-IV): sequencing the most valuable type-strain genomes for metagenomic binning, comparative biology and taxonomic classification.</title>
        <authorList>
            <person name="Goeker M."/>
        </authorList>
    </citation>
    <scope>NUCLEOTIDE SEQUENCE [LARGE SCALE GENOMIC DNA]</scope>
    <source>
        <strain evidence="10 11">DSM 25620</strain>
    </source>
</reference>
<comment type="caution">
    <text evidence="10">The sequence shown here is derived from an EMBL/GenBank/DDBJ whole genome shotgun (WGS) entry which is preliminary data.</text>
</comment>
<keyword evidence="8" id="KW-0732">Signal</keyword>
<evidence type="ECO:0000256" key="4">
    <source>
        <dbReference type="ARBA" id="ARBA00022801"/>
    </source>
</evidence>
<evidence type="ECO:0000313" key="10">
    <source>
        <dbReference type="EMBL" id="MBB5092576.1"/>
    </source>
</evidence>
<proteinExistence type="predicted"/>
<evidence type="ECO:0000256" key="2">
    <source>
        <dbReference type="ARBA" id="ARBA00022670"/>
    </source>
</evidence>
<feature type="domain" description="M23ase beta-sheet core" evidence="9">
    <location>
        <begin position="327"/>
        <end position="428"/>
    </location>
</feature>
<dbReference type="GO" id="GO:0046872">
    <property type="term" value="F:metal ion binding"/>
    <property type="evidence" value="ECO:0007669"/>
    <property type="project" value="UniProtKB-KW"/>
</dbReference>
<keyword evidence="2" id="KW-0645">Protease</keyword>
<dbReference type="InterPro" id="IPR016047">
    <property type="entry name" value="M23ase_b-sheet_dom"/>
</dbReference>
<feature type="signal peptide" evidence="8">
    <location>
        <begin position="1"/>
        <end position="27"/>
    </location>
</feature>
<evidence type="ECO:0000256" key="3">
    <source>
        <dbReference type="ARBA" id="ARBA00022723"/>
    </source>
</evidence>
<dbReference type="Pfam" id="PF01551">
    <property type="entry name" value="Peptidase_M23"/>
    <property type="match status" value="1"/>
</dbReference>
<keyword evidence="11" id="KW-1185">Reference proteome</keyword>
<dbReference type="PANTHER" id="PTHR21666:SF288">
    <property type="entry name" value="CELL DIVISION PROTEIN YTFB"/>
    <property type="match status" value="1"/>
</dbReference>
<keyword evidence="7" id="KW-0175">Coiled coil</keyword>
<keyword evidence="3" id="KW-0479">Metal-binding</keyword>
<organism evidence="10 11">
    <name type="scientific">Pseudochrobactrum saccharolyticum</name>
    <dbReference type="NCBI Taxonomy" id="354352"/>
    <lineage>
        <taxon>Bacteria</taxon>
        <taxon>Pseudomonadati</taxon>
        <taxon>Pseudomonadota</taxon>
        <taxon>Alphaproteobacteria</taxon>
        <taxon>Hyphomicrobiales</taxon>
        <taxon>Brucellaceae</taxon>
        <taxon>Pseudochrobactrum</taxon>
    </lineage>
</organism>
<dbReference type="GO" id="GO:0004222">
    <property type="term" value="F:metalloendopeptidase activity"/>
    <property type="evidence" value="ECO:0007669"/>
    <property type="project" value="TreeGrafter"/>
</dbReference>
<protein>
    <submittedName>
        <fullName evidence="10">Septal ring factor EnvC (AmiA/AmiB activator)</fullName>
    </submittedName>
</protein>
<keyword evidence="4" id="KW-0378">Hydrolase</keyword>